<dbReference type="Proteomes" id="UP000019666">
    <property type="component" value="Unassembled WGS sequence"/>
</dbReference>
<dbReference type="InterPro" id="IPR013858">
    <property type="entry name" value="Peptidase_M10B_C"/>
</dbReference>
<dbReference type="GO" id="GO:0005615">
    <property type="term" value="C:extracellular space"/>
    <property type="evidence" value="ECO:0007669"/>
    <property type="project" value="InterPro"/>
</dbReference>
<dbReference type="InterPro" id="IPR011049">
    <property type="entry name" value="Serralysin-like_metalloprot_C"/>
</dbReference>
<evidence type="ECO:0000256" key="5">
    <source>
        <dbReference type="ARBA" id="ARBA00022737"/>
    </source>
</evidence>
<dbReference type="InterPro" id="IPR013320">
    <property type="entry name" value="ConA-like_dom_sf"/>
</dbReference>
<dbReference type="Gene3D" id="2.150.10.10">
    <property type="entry name" value="Serralysin-like metalloprotease, C-terminal"/>
    <property type="match status" value="2"/>
</dbReference>
<dbReference type="InterPro" id="IPR001343">
    <property type="entry name" value="Hemolysn_Ca-bd"/>
</dbReference>
<dbReference type="STRING" id="442562.Rumeso_00234"/>
<dbReference type="InterPro" id="IPR000757">
    <property type="entry name" value="Beta-glucanase-like"/>
</dbReference>
<dbReference type="GO" id="GO:0006508">
    <property type="term" value="P:proteolysis"/>
    <property type="evidence" value="ECO:0007669"/>
    <property type="project" value="UniProtKB-KW"/>
</dbReference>
<sequence length="431" mass="44124">MSLGSAAPGSYNATGGEMRSGETADIGTFEWAAQAPQMKSGTVFGMFAIAAGSAQRTLEFDWEFVGADTRHVQVTVHMENSAGQHIRNLERTMVDLGFDAAAGVHDYDIRVTGKSAVFLVDDAPVASFDASDMPGGVWYSGNLRSVVNLWAGDSRYNTWTGAYSPLASPIKARIVDADVRDGDLSGQPTPPDPDGANTVLGTAGDDVLGGTGGDDVIKGGLGDDRLSLDAGDDFVGGGAGNDWLVASGGADITVNLANRDTPQDTGLGADTIRNIEHVQGGSGADTISGSFAANILRGGDGADTLRGQSGADTLVGGLGRDLLAGGADDARDAFVFNAVADSAPGATQRDVIADFARGVDEIDLRGLDANLDLDGNQAFAWSGTGAEAHGLWTVDSGADVLLRGDVDGDGQADFEIQVNDLAALGANDLLL</sequence>
<dbReference type="PROSITE" id="PS00330">
    <property type="entry name" value="HEMOLYSIN_CALCIUM"/>
    <property type="match status" value="2"/>
</dbReference>
<feature type="region of interest" description="Disordered" evidence="6">
    <location>
        <begin position="181"/>
        <end position="205"/>
    </location>
</feature>
<protein>
    <submittedName>
        <fullName evidence="9">Putative protease</fullName>
        <ecNumber evidence="9">3.4.24.40</ecNumber>
    </submittedName>
</protein>
<keyword evidence="4" id="KW-0964">Secreted</keyword>
<keyword evidence="9" id="KW-0645">Protease</keyword>
<evidence type="ECO:0000313" key="9">
    <source>
        <dbReference type="EMBL" id="EYD78182.1"/>
    </source>
</evidence>
<keyword evidence="10" id="KW-1185">Reference proteome</keyword>
<dbReference type="GO" id="GO:0005509">
    <property type="term" value="F:calcium ion binding"/>
    <property type="evidence" value="ECO:0007669"/>
    <property type="project" value="InterPro"/>
</dbReference>
<dbReference type="SUPFAM" id="SSF51120">
    <property type="entry name" value="beta-Roll"/>
    <property type="match status" value="2"/>
</dbReference>
<keyword evidence="5" id="KW-0677">Repeat</keyword>
<accession>A0A017HUK7</accession>
<evidence type="ECO:0000256" key="1">
    <source>
        <dbReference type="ARBA" id="ARBA00001913"/>
    </source>
</evidence>
<feature type="domain" description="GH16" evidence="7">
    <location>
        <begin position="12"/>
        <end position="157"/>
    </location>
</feature>
<dbReference type="Pfam" id="PF00722">
    <property type="entry name" value="Glyco_hydro_16"/>
    <property type="match status" value="1"/>
</dbReference>
<dbReference type="EMBL" id="AOSK01000008">
    <property type="protein sequence ID" value="EYD78182.1"/>
    <property type="molecule type" value="Genomic_DNA"/>
</dbReference>
<dbReference type="PANTHER" id="PTHR38340:SF1">
    <property type="entry name" value="S-LAYER PROTEIN"/>
    <property type="match status" value="1"/>
</dbReference>
<dbReference type="EC" id="3.4.24.40" evidence="9"/>
<gene>
    <name evidence="9" type="ORF">Rumeso_00234</name>
</gene>
<proteinExistence type="inferred from homology"/>
<evidence type="ECO:0000256" key="6">
    <source>
        <dbReference type="SAM" id="MobiDB-lite"/>
    </source>
</evidence>
<dbReference type="HOGENOM" id="CLU_052017_0_0_5"/>
<evidence type="ECO:0000256" key="3">
    <source>
        <dbReference type="ARBA" id="ARBA00006865"/>
    </source>
</evidence>
<evidence type="ECO:0000256" key="2">
    <source>
        <dbReference type="ARBA" id="ARBA00004613"/>
    </source>
</evidence>
<comment type="similarity">
    <text evidence="3">Belongs to the glycosyl hydrolase 16 family.</text>
</comment>
<dbReference type="Gene3D" id="2.60.120.200">
    <property type="match status" value="1"/>
</dbReference>
<name>A0A017HUK7_9RHOB</name>
<evidence type="ECO:0000313" key="10">
    <source>
        <dbReference type="Proteomes" id="UP000019666"/>
    </source>
</evidence>
<evidence type="ECO:0000259" key="8">
    <source>
        <dbReference type="Pfam" id="PF08548"/>
    </source>
</evidence>
<reference evidence="9 10" key="1">
    <citation type="submission" date="2013-02" db="EMBL/GenBank/DDBJ databases">
        <authorList>
            <person name="Fiebig A."/>
            <person name="Goeker M."/>
            <person name="Klenk H.-P.P."/>
        </authorList>
    </citation>
    <scope>NUCLEOTIDE SEQUENCE [LARGE SCALE GENOMIC DNA]</scope>
    <source>
        <strain evidence="9 10">DSM 19309</strain>
    </source>
</reference>
<dbReference type="Pfam" id="PF00353">
    <property type="entry name" value="HemolysinCabind"/>
    <property type="match status" value="3"/>
</dbReference>
<dbReference type="GO" id="GO:0005975">
    <property type="term" value="P:carbohydrate metabolic process"/>
    <property type="evidence" value="ECO:0007669"/>
    <property type="project" value="InterPro"/>
</dbReference>
<evidence type="ECO:0000256" key="4">
    <source>
        <dbReference type="ARBA" id="ARBA00022525"/>
    </source>
</evidence>
<dbReference type="PRINTS" id="PR00313">
    <property type="entry name" value="CABNDNGRPT"/>
</dbReference>
<dbReference type="AlphaFoldDB" id="A0A017HUK7"/>
<dbReference type="PANTHER" id="PTHR38340">
    <property type="entry name" value="S-LAYER PROTEIN"/>
    <property type="match status" value="1"/>
</dbReference>
<evidence type="ECO:0000259" key="7">
    <source>
        <dbReference type="Pfam" id="PF00722"/>
    </source>
</evidence>
<dbReference type="PATRIC" id="fig|442562.3.peg.234"/>
<organism evidence="9 10">
    <name type="scientific">Rubellimicrobium mesophilum DSM 19309</name>
    <dbReference type="NCBI Taxonomy" id="442562"/>
    <lineage>
        <taxon>Bacteria</taxon>
        <taxon>Pseudomonadati</taxon>
        <taxon>Pseudomonadota</taxon>
        <taxon>Alphaproteobacteria</taxon>
        <taxon>Rhodobacterales</taxon>
        <taxon>Roseobacteraceae</taxon>
        <taxon>Rubellimicrobium</taxon>
    </lineage>
</organism>
<dbReference type="InterPro" id="IPR050557">
    <property type="entry name" value="RTX_toxin/Mannuronan_C5-epim"/>
</dbReference>
<feature type="domain" description="Peptidase M10 serralysin C-terminal" evidence="8">
    <location>
        <begin position="275"/>
        <end position="428"/>
    </location>
</feature>
<dbReference type="SUPFAM" id="SSF49899">
    <property type="entry name" value="Concanavalin A-like lectins/glucanases"/>
    <property type="match status" value="1"/>
</dbReference>
<dbReference type="GO" id="GO:0004553">
    <property type="term" value="F:hydrolase activity, hydrolyzing O-glycosyl compounds"/>
    <property type="evidence" value="ECO:0007669"/>
    <property type="project" value="InterPro"/>
</dbReference>
<comment type="cofactor">
    <cofactor evidence="1">
        <name>Ca(2+)</name>
        <dbReference type="ChEBI" id="CHEBI:29108"/>
    </cofactor>
</comment>
<keyword evidence="9" id="KW-0378">Hydrolase</keyword>
<comment type="subcellular location">
    <subcellularLocation>
        <location evidence="2">Secreted</location>
    </subcellularLocation>
</comment>
<dbReference type="InterPro" id="IPR018511">
    <property type="entry name" value="Hemolysin-typ_Ca-bd_CS"/>
</dbReference>
<comment type="caution">
    <text evidence="9">The sequence shown here is derived from an EMBL/GenBank/DDBJ whole genome shotgun (WGS) entry which is preliminary data.</text>
</comment>
<dbReference type="Pfam" id="PF08548">
    <property type="entry name" value="Peptidase_M10_C"/>
    <property type="match status" value="1"/>
</dbReference>
<dbReference type="GO" id="GO:0008233">
    <property type="term" value="F:peptidase activity"/>
    <property type="evidence" value="ECO:0007669"/>
    <property type="project" value="UniProtKB-KW"/>
</dbReference>